<proteinExistence type="predicted"/>
<dbReference type="InterPro" id="IPR052043">
    <property type="entry name" value="PolySaccharide_Degr_Enz"/>
</dbReference>
<dbReference type="Gene3D" id="1.50.10.10">
    <property type="match status" value="1"/>
</dbReference>
<dbReference type="PANTHER" id="PTHR33886">
    <property type="entry name" value="UNSATURATED RHAMNOGALACTURONAN HYDROLASE (EUROFUNG)"/>
    <property type="match status" value="1"/>
</dbReference>
<keyword evidence="1" id="KW-0378">Hydrolase</keyword>
<evidence type="ECO:0000256" key="1">
    <source>
        <dbReference type="ARBA" id="ARBA00022801"/>
    </source>
</evidence>
<dbReference type="PANTHER" id="PTHR33886:SF9">
    <property type="entry name" value="UNSATURATED RHAMNOGALACTURONAN HYDROLASE (EUROFUNG)"/>
    <property type="match status" value="1"/>
</dbReference>
<evidence type="ECO:0000256" key="2">
    <source>
        <dbReference type="SAM" id="SignalP"/>
    </source>
</evidence>
<keyword evidence="2" id="KW-0732">Signal</keyword>
<feature type="signal peptide" evidence="2">
    <location>
        <begin position="1"/>
        <end position="19"/>
    </location>
</feature>
<dbReference type="EMBL" id="LCWV01000008">
    <property type="protein sequence ID" value="PWI70898.1"/>
    <property type="molecule type" value="Genomic_DNA"/>
</dbReference>
<dbReference type="Pfam" id="PF07470">
    <property type="entry name" value="Glyco_hydro_88"/>
    <property type="match status" value="1"/>
</dbReference>
<reference evidence="3 4" key="1">
    <citation type="journal article" date="2016" name="Front. Microbiol.">
        <title>Genome and transcriptome sequences reveal the specific parasitism of the nematophagous Purpureocillium lilacinum 36-1.</title>
        <authorList>
            <person name="Xie J."/>
            <person name="Li S."/>
            <person name="Mo C."/>
            <person name="Xiao X."/>
            <person name="Peng D."/>
            <person name="Wang G."/>
            <person name="Xiao Y."/>
        </authorList>
    </citation>
    <scope>NUCLEOTIDE SEQUENCE [LARGE SCALE GENOMIC DNA]</scope>
    <source>
        <strain evidence="3 4">36-1</strain>
    </source>
</reference>
<protein>
    <recommendedName>
        <fullName evidence="5">Cell wall glycosyl hydrolase protein</fullName>
    </recommendedName>
</protein>
<accession>A0A2U3E8R4</accession>
<dbReference type="GO" id="GO:0005975">
    <property type="term" value="P:carbohydrate metabolic process"/>
    <property type="evidence" value="ECO:0007669"/>
    <property type="project" value="InterPro"/>
</dbReference>
<dbReference type="InterPro" id="IPR012341">
    <property type="entry name" value="6hp_glycosidase-like_sf"/>
</dbReference>
<evidence type="ECO:0000313" key="4">
    <source>
        <dbReference type="Proteomes" id="UP000245956"/>
    </source>
</evidence>
<dbReference type="InterPro" id="IPR010905">
    <property type="entry name" value="Glyco_hydro_88"/>
</dbReference>
<gene>
    <name evidence="3" type="ORF">PCL_12266</name>
</gene>
<dbReference type="GO" id="GO:0016787">
    <property type="term" value="F:hydrolase activity"/>
    <property type="evidence" value="ECO:0007669"/>
    <property type="project" value="UniProtKB-KW"/>
</dbReference>
<dbReference type="AlphaFoldDB" id="A0A2U3E8R4"/>
<comment type="caution">
    <text evidence="3">The sequence shown here is derived from an EMBL/GenBank/DDBJ whole genome shotgun (WGS) entry which is preliminary data.</text>
</comment>
<feature type="chain" id="PRO_5015601888" description="Cell wall glycosyl hydrolase protein" evidence="2">
    <location>
        <begin position="20"/>
        <end position="403"/>
    </location>
</feature>
<organism evidence="3 4">
    <name type="scientific">Purpureocillium lilacinum</name>
    <name type="common">Paecilomyces lilacinus</name>
    <dbReference type="NCBI Taxonomy" id="33203"/>
    <lineage>
        <taxon>Eukaryota</taxon>
        <taxon>Fungi</taxon>
        <taxon>Dikarya</taxon>
        <taxon>Ascomycota</taxon>
        <taxon>Pezizomycotina</taxon>
        <taxon>Sordariomycetes</taxon>
        <taxon>Hypocreomycetidae</taxon>
        <taxon>Hypocreales</taxon>
        <taxon>Ophiocordycipitaceae</taxon>
        <taxon>Purpureocillium</taxon>
    </lineage>
</organism>
<dbReference type="Proteomes" id="UP000245956">
    <property type="component" value="Unassembled WGS sequence"/>
</dbReference>
<name>A0A2U3E8R4_PURLI</name>
<sequence length="403" mass="46095">MKHALLCTAVASFALAVESRTCLSWLADTFIAKGVKPTFGYQEATLYLGIEKAYEYTQDDKYLDWLKSQIDNNVVQDNGSIKGWKNTSYVLDNYRMGNQYLYLYNETGDLRYKTAASIVREQLNSHPRTPSGGFWHGQSWHNQMWLDGLFMAQPFYAKWTNLFDKSNETAWADILNQYHLIQAHTLEWSGLLVHGWAEGPAPWADPKTGRAPHVWGRADGWYFMSLVEVLQVFPASHPGRAELMKYFRSLAAALVRSQDRRSGNWWQVMDAPYPGRPGNYIESSGSAMFTWGLLKGIRLGYLNRADYLRPAVRAYKGLVKNFVEPQQNGTLAFTGTVAECGLHQANATYEARHYILRVHWHANDLQLTWRQYYISVPTSSNDYKGSGPYMLAAYEWETWASVA</sequence>
<evidence type="ECO:0000313" key="3">
    <source>
        <dbReference type="EMBL" id="PWI70898.1"/>
    </source>
</evidence>
<dbReference type="SUPFAM" id="SSF48208">
    <property type="entry name" value="Six-hairpin glycosidases"/>
    <property type="match status" value="1"/>
</dbReference>
<dbReference type="InterPro" id="IPR008928">
    <property type="entry name" value="6-hairpin_glycosidase_sf"/>
</dbReference>
<evidence type="ECO:0008006" key="5">
    <source>
        <dbReference type="Google" id="ProtNLM"/>
    </source>
</evidence>